<dbReference type="AlphaFoldDB" id="A0A7X9NG63"/>
<sequence length="105" mass="12576">MEEMNEYQVIVSQKATKMLVSHAAFLAQVSPEAARKLTKDFQETSSSLSFMPTRYPWLDSEYIAKYKYRYVIFGKRYLMIYQIIDKKVYVDYVVDCRQDYAWLIK</sequence>
<evidence type="ECO:0000313" key="2">
    <source>
        <dbReference type="EMBL" id="NME43610.1"/>
    </source>
</evidence>
<proteinExistence type="predicted"/>
<protein>
    <submittedName>
        <fullName evidence="2">Type II toxin-antitoxin system RelE/ParE family toxin</fullName>
    </submittedName>
</protein>
<accession>A0A7X9NG63</accession>
<name>A0A7X9NG63_9FIRM</name>
<evidence type="ECO:0000313" key="3">
    <source>
        <dbReference type="Proteomes" id="UP000540014"/>
    </source>
</evidence>
<keyword evidence="1" id="KW-1277">Toxin-antitoxin system</keyword>
<dbReference type="Gene3D" id="3.30.2310.20">
    <property type="entry name" value="RelE-like"/>
    <property type="match status" value="1"/>
</dbReference>
<dbReference type="RefSeq" id="WP_168964642.1">
    <property type="nucleotide sequence ID" value="NZ_CAMNNH010000043.1"/>
</dbReference>
<dbReference type="EMBL" id="JABAFR010000003">
    <property type="protein sequence ID" value="NME43610.1"/>
    <property type="molecule type" value="Genomic_DNA"/>
</dbReference>
<dbReference type="Pfam" id="PF05016">
    <property type="entry name" value="ParE_toxin"/>
    <property type="match status" value="1"/>
</dbReference>
<dbReference type="Proteomes" id="UP000540014">
    <property type="component" value="Unassembled WGS sequence"/>
</dbReference>
<dbReference type="InterPro" id="IPR007712">
    <property type="entry name" value="RelE/ParE_toxin"/>
</dbReference>
<organism evidence="2 3">
    <name type="scientific">Faecalicoccus pleomorphus</name>
    <dbReference type="NCBI Taxonomy" id="1323"/>
    <lineage>
        <taxon>Bacteria</taxon>
        <taxon>Bacillati</taxon>
        <taxon>Bacillota</taxon>
        <taxon>Erysipelotrichia</taxon>
        <taxon>Erysipelotrichales</taxon>
        <taxon>Erysipelotrichaceae</taxon>
        <taxon>Faecalicoccus</taxon>
    </lineage>
</organism>
<reference evidence="2 3" key="1">
    <citation type="submission" date="2020-04" db="EMBL/GenBank/DDBJ databases">
        <authorList>
            <person name="Hitch T.C.A."/>
            <person name="Wylensek D."/>
            <person name="Clavel T."/>
        </authorList>
    </citation>
    <scope>NUCLEOTIDE SEQUENCE [LARGE SCALE GENOMIC DNA]</scope>
    <source>
        <strain evidence="2 3">BSM-383-APC-22F</strain>
    </source>
</reference>
<gene>
    <name evidence="2" type="ORF">HF861_01755</name>
</gene>
<evidence type="ECO:0000256" key="1">
    <source>
        <dbReference type="ARBA" id="ARBA00022649"/>
    </source>
</evidence>
<dbReference type="InterPro" id="IPR035093">
    <property type="entry name" value="RelE/ParE_toxin_dom_sf"/>
</dbReference>
<comment type="caution">
    <text evidence="2">The sequence shown here is derived from an EMBL/GenBank/DDBJ whole genome shotgun (WGS) entry which is preliminary data.</text>
</comment>